<dbReference type="Proteomes" id="UP000267003">
    <property type="component" value="Unassembled WGS sequence"/>
</dbReference>
<dbReference type="GO" id="GO:0003824">
    <property type="term" value="F:catalytic activity"/>
    <property type="evidence" value="ECO:0007669"/>
    <property type="project" value="InterPro"/>
</dbReference>
<evidence type="ECO:0000313" key="4">
    <source>
        <dbReference type="Proteomes" id="UP000267003"/>
    </source>
</evidence>
<dbReference type="PANTHER" id="PTHR11895:SF7">
    <property type="entry name" value="GLUTAMYL-TRNA(GLN) AMIDOTRANSFERASE SUBUNIT A, MITOCHONDRIAL"/>
    <property type="match status" value="1"/>
</dbReference>
<feature type="domain" description="Amidase" evidence="2">
    <location>
        <begin position="40"/>
        <end position="478"/>
    </location>
</feature>
<proteinExistence type="inferred from homology"/>
<accession>A0A3A8QLC2</accession>
<dbReference type="InterPro" id="IPR036928">
    <property type="entry name" value="AS_sf"/>
</dbReference>
<protein>
    <submittedName>
        <fullName evidence="3">Amidase</fullName>
    </submittedName>
</protein>
<evidence type="ECO:0000256" key="1">
    <source>
        <dbReference type="ARBA" id="ARBA00009199"/>
    </source>
</evidence>
<keyword evidence="4" id="KW-1185">Reference proteome</keyword>
<dbReference type="Pfam" id="PF01425">
    <property type="entry name" value="Amidase"/>
    <property type="match status" value="1"/>
</dbReference>
<dbReference type="Gene3D" id="3.90.1300.10">
    <property type="entry name" value="Amidase signature (AS) domain"/>
    <property type="match status" value="1"/>
</dbReference>
<dbReference type="InterPro" id="IPR000120">
    <property type="entry name" value="Amidase"/>
</dbReference>
<evidence type="ECO:0000313" key="3">
    <source>
        <dbReference type="EMBL" id="RKH69483.1"/>
    </source>
</evidence>
<dbReference type="PANTHER" id="PTHR11895">
    <property type="entry name" value="TRANSAMIDASE"/>
    <property type="match status" value="1"/>
</dbReference>
<organism evidence="3 4">
    <name type="scientific">Corallococcus aberystwythensis</name>
    <dbReference type="NCBI Taxonomy" id="2316722"/>
    <lineage>
        <taxon>Bacteria</taxon>
        <taxon>Pseudomonadati</taxon>
        <taxon>Myxococcota</taxon>
        <taxon>Myxococcia</taxon>
        <taxon>Myxococcales</taxon>
        <taxon>Cystobacterineae</taxon>
        <taxon>Myxococcaceae</taxon>
        <taxon>Corallococcus</taxon>
    </lineage>
</organism>
<dbReference type="OrthoDB" id="9811471at2"/>
<dbReference type="PIRSF" id="PIRSF001221">
    <property type="entry name" value="Amidase_fungi"/>
    <property type="match status" value="1"/>
</dbReference>
<gene>
    <name evidence="3" type="ORF">D7W81_10875</name>
</gene>
<dbReference type="AlphaFoldDB" id="A0A3A8QLC2"/>
<evidence type="ECO:0000259" key="2">
    <source>
        <dbReference type="Pfam" id="PF01425"/>
    </source>
</evidence>
<dbReference type="RefSeq" id="WP_120555280.1">
    <property type="nucleotide sequence ID" value="NZ_RAWK01000052.1"/>
</dbReference>
<comment type="similarity">
    <text evidence="1">Belongs to the amidase family.</text>
</comment>
<dbReference type="EMBL" id="RAWK01000052">
    <property type="protein sequence ID" value="RKH69483.1"/>
    <property type="molecule type" value="Genomic_DNA"/>
</dbReference>
<name>A0A3A8QLC2_9BACT</name>
<dbReference type="SUPFAM" id="SSF75304">
    <property type="entry name" value="Amidase signature (AS) enzymes"/>
    <property type="match status" value="1"/>
</dbReference>
<comment type="caution">
    <text evidence="3">The sequence shown here is derived from an EMBL/GenBank/DDBJ whole genome shotgun (WGS) entry which is preliminary data.</text>
</comment>
<dbReference type="InterPro" id="IPR023631">
    <property type="entry name" value="Amidase_dom"/>
</dbReference>
<reference evidence="4" key="1">
    <citation type="submission" date="2018-09" db="EMBL/GenBank/DDBJ databases">
        <authorList>
            <person name="Livingstone P.G."/>
            <person name="Whitworth D.E."/>
        </authorList>
    </citation>
    <scope>NUCLEOTIDE SEQUENCE [LARGE SCALE GENOMIC DNA]</scope>
    <source>
        <strain evidence="4">AB050A</strain>
    </source>
</reference>
<sequence>MESTVAPREPGASGGARALASLTTTELAAALRERHVSAVEVLDAFLARARRLNPALNAVVTWDEAQARKRAEAADAALSRGELWGPLHGVPFTVKDAYSTRGLRTTSAHPALAEYVPARDATVVARLQAAGAILFGKTNLPPFAGDFQTDGPLWGRTNNPHDLGRTPGGSSGGAAAAVAAGLTPFEVGSDIGGSIRQPAHYCGIVGIKPTEHRVSTFGHIPDPPDGPRHVRHMACAGPLARSVADVRLILSLIEGADPLAPEVPPVAPLGAAKPRALKGLRLAWADTLGPFQADRETRELFQRFTAAARAQGAVVEQAVPAGQDFTDLVEVWGLMEGGEVGAPLSPPIREGFRGQFLPLERDLLAKAIVQGTRIDMTGYGAALSRRDGHIALLEDFLSGWDAWLVPVAMTAAPVHTPFGAPVEVDGVPRQYLEAFGGFTCLFNATGSPVVVFPIGCTPAGLPVGVQLVGRRWADGALLDVAEALLPLGGGVRWPPAFTP</sequence>